<sequence>MTGQKNVASGGWQHTHGNTSNTPTYGDDMPVPMGRLSPNPCEGRPRKIGGKNFRKLLTSSHNVQNTSCDAEYALQQIFMIGPDSELDSAVSGHRHQPGHLSSCKAPSSRIYLNEFNYSSAMDTHSDGAPTAAQCPPLEVWSSSPKRLSAIAPVIGDLFRRDFSKVRDNSARGVLVHGQRRST</sequence>
<organism evidence="2 3">
    <name type="scientific">Coprinellus micaceus</name>
    <name type="common">Glistening ink-cap mushroom</name>
    <name type="synonym">Coprinus micaceus</name>
    <dbReference type="NCBI Taxonomy" id="71717"/>
    <lineage>
        <taxon>Eukaryota</taxon>
        <taxon>Fungi</taxon>
        <taxon>Dikarya</taxon>
        <taxon>Basidiomycota</taxon>
        <taxon>Agaricomycotina</taxon>
        <taxon>Agaricomycetes</taxon>
        <taxon>Agaricomycetidae</taxon>
        <taxon>Agaricales</taxon>
        <taxon>Agaricineae</taxon>
        <taxon>Psathyrellaceae</taxon>
        <taxon>Coprinellus</taxon>
    </lineage>
</organism>
<keyword evidence="3" id="KW-1185">Reference proteome</keyword>
<proteinExistence type="predicted"/>
<dbReference type="EMBL" id="QPFP01000065">
    <property type="protein sequence ID" value="TEB24592.1"/>
    <property type="molecule type" value="Genomic_DNA"/>
</dbReference>
<protein>
    <submittedName>
        <fullName evidence="2">Uncharacterized protein</fullName>
    </submittedName>
</protein>
<evidence type="ECO:0000313" key="3">
    <source>
        <dbReference type="Proteomes" id="UP000298030"/>
    </source>
</evidence>
<reference evidence="2 3" key="1">
    <citation type="journal article" date="2019" name="Nat. Ecol. Evol.">
        <title>Megaphylogeny resolves global patterns of mushroom evolution.</title>
        <authorList>
            <person name="Varga T."/>
            <person name="Krizsan K."/>
            <person name="Foldi C."/>
            <person name="Dima B."/>
            <person name="Sanchez-Garcia M."/>
            <person name="Sanchez-Ramirez S."/>
            <person name="Szollosi G.J."/>
            <person name="Szarkandi J.G."/>
            <person name="Papp V."/>
            <person name="Albert L."/>
            <person name="Andreopoulos W."/>
            <person name="Angelini C."/>
            <person name="Antonin V."/>
            <person name="Barry K.W."/>
            <person name="Bougher N.L."/>
            <person name="Buchanan P."/>
            <person name="Buyck B."/>
            <person name="Bense V."/>
            <person name="Catcheside P."/>
            <person name="Chovatia M."/>
            <person name="Cooper J."/>
            <person name="Damon W."/>
            <person name="Desjardin D."/>
            <person name="Finy P."/>
            <person name="Geml J."/>
            <person name="Haridas S."/>
            <person name="Hughes K."/>
            <person name="Justo A."/>
            <person name="Karasinski D."/>
            <person name="Kautmanova I."/>
            <person name="Kiss B."/>
            <person name="Kocsube S."/>
            <person name="Kotiranta H."/>
            <person name="LaButti K.M."/>
            <person name="Lechner B.E."/>
            <person name="Liimatainen K."/>
            <person name="Lipzen A."/>
            <person name="Lukacs Z."/>
            <person name="Mihaltcheva S."/>
            <person name="Morgado L.N."/>
            <person name="Niskanen T."/>
            <person name="Noordeloos M.E."/>
            <person name="Ohm R.A."/>
            <person name="Ortiz-Santana B."/>
            <person name="Ovrebo C."/>
            <person name="Racz N."/>
            <person name="Riley R."/>
            <person name="Savchenko A."/>
            <person name="Shiryaev A."/>
            <person name="Soop K."/>
            <person name="Spirin V."/>
            <person name="Szebenyi C."/>
            <person name="Tomsovsky M."/>
            <person name="Tulloss R.E."/>
            <person name="Uehling J."/>
            <person name="Grigoriev I.V."/>
            <person name="Vagvolgyi C."/>
            <person name="Papp T."/>
            <person name="Martin F.M."/>
            <person name="Miettinen O."/>
            <person name="Hibbett D.S."/>
            <person name="Nagy L.G."/>
        </authorList>
    </citation>
    <scope>NUCLEOTIDE SEQUENCE [LARGE SCALE GENOMIC DNA]</scope>
    <source>
        <strain evidence="2 3">FP101781</strain>
    </source>
</reference>
<accession>A0A4Y7SS25</accession>
<dbReference type="AlphaFoldDB" id="A0A4Y7SS25"/>
<name>A0A4Y7SS25_COPMI</name>
<evidence type="ECO:0000313" key="2">
    <source>
        <dbReference type="EMBL" id="TEB24592.1"/>
    </source>
</evidence>
<gene>
    <name evidence="2" type="ORF">FA13DRAFT_1908065</name>
</gene>
<comment type="caution">
    <text evidence="2">The sequence shown here is derived from an EMBL/GenBank/DDBJ whole genome shotgun (WGS) entry which is preliminary data.</text>
</comment>
<dbReference type="Proteomes" id="UP000298030">
    <property type="component" value="Unassembled WGS sequence"/>
</dbReference>
<evidence type="ECO:0000256" key="1">
    <source>
        <dbReference type="SAM" id="MobiDB-lite"/>
    </source>
</evidence>
<feature type="compositionally biased region" description="Polar residues" evidence="1">
    <location>
        <begin position="15"/>
        <end position="24"/>
    </location>
</feature>
<feature type="region of interest" description="Disordered" evidence="1">
    <location>
        <begin position="1"/>
        <end position="30"/>
    </location>
</feature>